<protein>
    <recommendedName>
        <fullName evidence="3">aspartate transaminase</fullName>
        <ecNumber evidence="3">2.6.1.1</ecNumber>
    </recommendedName>
</protein>
<dbReference type="GO" id="GO:0004069">
    <property type="term" value="F:L-aspartate:2-oxoglutarate aminotransferase activity"/>
    <property type="evidence" value="ECO:0007669"/>
    <property type="project" value="UniProtKB-EC"/>
</dbReference>
<evidence type="ECO:0000313" key="10">
    <source>
        <dbReference type="EMBL" id="SKB90390.1"/>
    </source>
</evidence>
<evidence type="ECO:0000256" key="7">
    <source>
        <dbReference type="ARBA" id="ARBA00049185"/>
    </source>
</evidence>
<dbReference type="Proteomes" id="UP000051562">
    <property type="component" value="Unassembled WGS sequence"/>
</dbReference>
<dbReference type="Gene3D" id="3.90.1150.10">
    <property type="entry name" value="Aspartate Aminotransferase, domain 1"/>
    <property type="match status" value="1"/>
</dbReference>
<reference evidence="10 12" key="2">
    <citation type="submission" date="2017-02" db="EMBL/GenBank/DDBJ databases">
        <authorList>
            <person name="Peterson S.W."/>
        </authorList>
    </citation>
    <scope>NUCLEOTIDE SEQUENCE [LARGE SCALE GENOMIC DNA]</scope>
    <source>
        <strain evidence="10 12">DSM 9653</strain>
    </source>
</reference>
<dbReference type="RefSeq" id="WP_055727580.1">
    <property type="nucleotide sequence ID" value="NZ_FUYX01000007.1"/>
</dbReference>
<keyword evidence="4 9" id="KW-0032">Aminotransferase</keyword>
<dbReference type="InterPro" id="IPR050596">
    <property type="entry name" value="AspAT/PAT-like"/>
</dbReference>
<dbReference type="InterPro" id="IPR015422">
    <property type="entry name" value="PyrdxlP-dep_Trfase_small"/>
</dbReference>
<feature type="domain" description="Aminotransferase class I/classII large" evidence="8">
    <location>
        <begin position="45"/>
        <end position="389"/>
    </location>
</feature>
<dbReference type="Gene3D" id="3.40.640.10">
    <property type="entry name" value="Type I PLP-dependent aspartate aminotransferase-like (Major domain)"/>
    <property type="match status" value="1"/>
</dbReference>
<dbReference type="Proteomes" id="UP000190130">
    <property type="component" value="Unassembled WGS sequence"/>
</dbReference>
<dbReference type="GO" id="GO:0006520">
    <property type="term" value="P:amino acid metabolic process"/>
    <property type="evidence" value="ECO:0007669"/>
    <property type="project" value="InterPro"/>
</dbReference>
<comment type="similarity">
    <text evidence="2">Belongs to the class-I pyridoxal-phosphate-dependent aminotransferase family.</text>
</comment>
<dbReference type="SUPFAM" id="SSF53383">
    <property type="entry name" value="PLP-dependent transferases"/>
    <property type="match status" value="1"/>
</dbReference>
<dbReference type="InterPro" id="IPR004839">
    <property type="entry name" value="Aminotransferase_I/II_large"/>
</dbReference>
<evidence type="ECO:0000313" key="12">
    <source>
        <dbReference type="Proteomes" id="UP000190130"/>
    </source>
</evidence>
<gene>
    <name evidence="9" type="ORF">ARD30_10740</name>
    <name evidence="10" type="ORF">SAMN05660750_02920</name>
</gene>
<accession>A0A0Q3L2X1</accession>
<evidence type="ECO:0000313" key="9">
    <source>
        <dbReference type="EMBL" id="KQK31084.1"/>
    </source>
</evidence>
<sequence length="397" mass="42885">MNTAILPGSTLVAELRPEAVNAPESGIVEVMNYGRLRPGLIPLWVGEGDLPTPSFISDAAARSLAAGETFYTWQRGIPELREALARYHERLYGQSFSPERFFVTGSGMQSVQIAVRMIAGPGDELIIPTPAWPNFGAAVSVSGATTVCVPMDYAQGRFTLDLDKLAAAITPRTRGILVNSPSNPTGWTATRQEQEALLALSRKHGIWIIADEIYGRFVYDGSARASSFHDIMESEDRVIFVQTFSKNWAMTGWRIGWIEAPEGFGQVIENLIQYSTSGSPVFVQRGAVAALDHGEGFVAEQIARAAEGRRIVYEGLKATNRVSLSAPVGAFYQFFSVDGREDSRKLALELVDSANVGLAPGTAFGPGGETGLRLCFARKSADLVEAVARLHKALMAG</sequence>
<evidence type="ECO:0000256" key="3">
    <source>
        <dbReference type="ARBA" id="ARBA00012753"/>
    </source>
</evidence>
<evidence type="ECO:0000256" key="4">
    <source>
        <dbReference type="ARBA" id="ARBA00022576"/>
    </source>
</evidence>
<dbReference type="InterPro" id="IPR015421">
    <property type="entry name" value="PyrdxlP-dep_Trfase_major"/>
</dbReference>
<evidence type="ECO:0000256" key="2">
    <source>
        <dbReference type="ARBA" id="ARBA00007441"/>
    </source>
</evidence>
<dbReference type="GO" id="GO:0030170">
    <property type="term" value="F:pyridoxal phosphate binding"/>
    <property type="evidence" value="ECO:0007669"/>
    <property type="project" value="InterPro"/>
</dbReference>
<evidence type="ECO:0000313" key="11">
    <source>
        <dbReference type="Proteomes" id="UP000051562"/>
    </source>
</evidence>
<evidence type="ECO:0000256" key="6">
    <source>
        <dbReference type="ARBA" id="ARBA00022898"/>
    </source>
</evidence>
<organism evidence="9 11">
    <name type="scientific">Bosea thiooxidans</name>
    <dbReference type="NCBI Taxonomy" id="53254"/>
    <lineage>
        <taxon>Bacteria</taxon>
        <taxon>Pseudomonadati</taxon>
        <taxon>Pseudomonadota</taxon>
        <taxon>Alphaproteobacteria</taxon>
        <taxon>Hyphomicrobiales</taxon>
        <taxon>Boseaceae</taxon>
        <taxon>Bosea</taxon>
    </lineage>
</organism>
<name>A0A0Q3L2X1_9HYPH</name>
<dbReference type="InterPro" id="IPR015424">
    <property type="entry name" value="PyrdxlP-dep_Trfase"/>
</dbReference>
<comment type="cofactor">
    <cofactor evidence="1">
        <name>pyridoxal 5'-phosphate</name>
        <dbReference type="ChEBI" id="CHEBI:597326"/>
    </cofactor>
</comment>
<dbReference type="PANTHER" id="PTHR46383">
    <property type="entry name" value="ASPARTATE AMINOTRANSFERASE"/>
    <property type="match status" value="1"/>
</dbReference>
<dbReference type="PRINTS" id="PR00753">
    <property type="entry name" value="ACCSYNTHASE"/>
</dbReference>
<dbReference type="EMBL" id="FUYX01000007">
    <property type="protein sequence ID" value="SKB90390.1"/>
    <property type="molecule type" value="Genomic_DNA"/>
</dbReference>
<keyword evidence="6" id="KW-0663">Pyridoxal phosphate</keyword>
<dbReference type="OrthoDB" id="8109430at2"/>
<evidence type="ECO:0000256" key="1">
    <source>
        <dbReference type="ARBA" id="ARBA00001933"/>
    </source>
</evidence>
<dbReference type="EMBL" id="LMAR01000028">
    <property type="protein sequence ID" value="KQK31084.1"/>
    <property type="molecule type" value="Genomic_DNA"/>
</dbReference>
<keyword evidence="5 9" id="KW-0808">Transferase</keyword>
<dbReference type="AlphaFoldDB" id="A0A0Q3L2X1"/>
<dbReference type="STRING" id="53254.SAMN05660750_02920"/>
<comment type="catalytic activity">
    <reaction evidence="7">
        <text>L-aspartate + 2-oxoglutarate = oxaloacetate + L-glutamate</text>
        <dbReference type="Rhea" id="RHEA:21824"/>
        <dbReference type="ChEBI" id="CHEBI:16452"/>
        <dbReference type="ChEBI" id="CHEBI:16810"/>
        <dbReference type="ChEBI" id="CHEBI:29985"/>
        <dbReference type="ChEBI" id="CHEBI:29991"/>
        <dbReference type="EC" id="2.6.1.1"/>
    </reaction>
</comment>
<dbReference type="NCBIfam" id="NF004770">
    <property type="entry name" value="PRK06108.1"/>
    <property type="match status" value="1"/>
</dbReference>
<dbReference type="Pfam" id="PF00155">
    <property type="entry name" value="Aminotran_1_2"/>
    <property type="match status" value="1"/>
</dbReference>
<evidence type="ECO:0000259" key="8">
    <source>
        <dbReference type="Pfam" id="PF00155"/>
    </source>
</evidence>
<proteinExistence type="inferred from homology"/>
<reference evidence="9 11" key="1">
    <citation type="submission" date="2015-10" db="EMBL/GenBank/DDBJ databases">
        <title>Draft genome of Bosea thiooxidans.</title>
        <authorList>
            <person name="Wang X."/>
        </authorList>
    </citation>
    <scope>NUCLEOTIDE SEQUENCE [LARGE SCALE GENOMIC DNA]</scope>
    <source>
        <strain evidence="9 11">CGMCC 9174</strain>
    </source>
</reference>
<dbReference type="EC" id="2.6.1.1" evidence="3"/>
<evidence type="ECO:0000256" key="5">
    <source>
        <dbReference type="ARBA" id="ARBA00022679"/>
    </source>
</evidence>
<dbReference type="CDD" id="cd00609">
    <property type="entry name" value="AAT_like"/>
    <property type="match status" value="1"/>
</dbReference>
<keyword evidence="11" id="KW-1185">Reference proteome</keyword>